<sequence>MAPYPDHSQTNLLLLPDNMIKNEPQLEPDLLARQAPATVTVTAIPVTPPPRAPSNDDTGSSNLSGGAIAGIVIGSVAGLLLLLWIVRSCFNLGAPPQERETMYHYVKPERERHHRHRSRHTSRPRRYSHASEVSVPPGVVIPEAGRTRSRHRRMVYEEDGRGRRYRNV</sequence>
<organism evidence="3 4">
    <name type="scientific">Claviceps pusilla</name>
    <dbReference type="NCBI Taxonomy" id="123648"/>
    <lineage>
        <taxon>Eukaryota</taxon>
        <taxon>Fungi</taxon>
        <taxon>Dikarya</taxon>
        <taxon>Ascomycota</taxon>
        <taxon>Pezizomycotina</taxon>
        <taxon>Sordariomycetes</taxon>
        <taxon>Hypocreomycetidae</taxon>
        <taxon>Hypocreales</taxon>
        <taxon>Clavicipitaceae</taxon>
        <taxon>Claviceps</taxon>
    </lineage>
</organism>
<protein>
    <submittedName>
        <fullName evidence="3">Uncharacterized protein</fullName>
    </submittedName>
</protein>
<name>A0A9P7SXU6_9HYPO</name>
<feature type="region of interest" description="Disordered" evidence="1">
    <location>
        <begin position="109"/>
        <end position="132"/>
    </location>
</feature>
<dbReference type="Proteomes" id="UP000748025">
    <property type="component" value="Unassembled WGS sequence"/>
</dbReference>
<dbReference type="AlphaFoldDB" id="A0A9P7SXU6"/>
<keyword evidence="2" id="KW-1133">Transmembrane helix</keyword>
<evidence type="ECO:0000313" key="4">
    <source>
        <dbReference type="Proteomes" id="UP000748025"/>
    </source>
</evidence>
<feature type="transmembrane region" description="Helical" evidence="2">
    <location>
        <begin position="63"/>
        <end position="86"/>
    </location>
</feature>
<keyword evidence="4" id="KW-1185">Reference proteome</keyword>
<evidence type="ECO:0000313" key="3">
    <source>
        <dbReference type="EMBL" id="KAG6008015.1"/>
    </source>
</evidence>
<evidence type="ECO:0000256" key="1">
    <source>
        <dbReference type="SAM" id="MobiDB-lite"/>
    </source>
</evidence>
<dbReference type="EMBL" id="SRPW01001065">
    <property type="protein sequence ID" value="KAG6008015.1"/>
    <property type="molecule type" value="Genomic_DNA"/>
</dbReference>
<keyword evidence="2" id="KW-0472">Membrane</keyword>
<proteinExistence type="predicted"/>
<dbReference type="OrthoDB" id="5423884at2759"/>
<feature type="compositionally biased region" description="Basic residues" evidence="1">
    <location>
        <begin position="112"/>
        <end position="128"/>
    </location>
</feature>
<keyword evidence="2" id="KW-0812">Transmembrane</keyword>
<gene>
    <name evidence="3" type="ORF">E4U43_000229</name>
</gene>
<comment type="caution">
    <text evidence="3">The sequence shown here is derived from an EMBL/GenBank/DDBJ whole genome shotgun (WGS) entry which is preliminary data.</text>
</comment>
<accession>A0A9P7SXU6</accession>
<evidence type="ECO:0000256" key="2">
    <source>
        <dbReference type="SAM" id="Phobius"/>
    </source>
</evidence>
<reference evidence="3" key="1">
    <citation type="journal article" date="2020" name="bioRxiv">
        <title>Whole genome comparisons of ergot fungi reveals the divergence and evolution of species within the genus Claviceps are the result of varying mechanisms driving genome evolution and host range expansion.</title>
        <authorList>
            <person name="Wyka S.A."/>
            <person name="Mondo S.J."/>
            <person name="Liu M."/>
            <person name="Dettman J."/>
            <person name="Nalam V."/>
            <person name="Broders K.D."/>
        </authorList>
    </citation>
    <scope>NUCLEOTIDE SEQUENCE</scope>
    <source>
        <strain evidence="3">CCC 602</strain>
    </source>
</reference>